<feature type="transmembrane region" description="Helical" evidence="9">
    <location>
        <begin position="56"/>
        <end position="80"/>
    </location>
</feature>
<evidence type="ECO:0000256" key="8">
    <source>
        <dbReference type="SAM" id="MobiDB-lite"/>
    </source>
</evidence>
<dbReference type="RefSeq" id="WP_260792248.1">
    <property type="nucleotide sequence ID" value="NZ_CP093313.1"/>
</dbReference>
<dbReference type="KEGG" id="orp:MOP44_20380"/>
<keyword evidence="3" id="KW-1003">Cell membrane</keyword>
<dbReference type="GO" id="GO:0005886">
    <property type="term" value="C:plasma membrane"/>
    <property type="evidence" value="ECO:0007669"/>
    <property type="project" value="UniProtKB-SubCell"/>
</dbReference>
<proteinExistence type="inferred from homology"/>
<feature type="transmembrane region" description="Helical" evidence="9">
    <location>
        <begin position="190"/>
        <end position="220"/>
    </location>
</feature>
<dbReference type="Proteomes" id="UP001059380">
    <property type="component" value="Chromosome"/>
</dbReference>
<dbReference type="CDD" id="cd00386">
    <property type="entry name" value="Heme_Cu_Oxidase_III_like"/>
    <property type="match status" value="1"/>
</dbReference>
<name>A0A9J7BK30_9BACT</name>
<feature type="transmembrane region" description="Helical" evidence="9">
    <location>
        <begin position="232"/>
        <end position="253"/>
    </location>
</feature>
<feature type="transmembrane region" description="Helical" evidence="9">
    <location>
        <begin position="149"/>
        <end position="170"/>
    </location>
</feature>
<feature type="region of interest" description="Disordered" evidence="8">
    <location>
        <begin position="1"/>
        <end position="49"/>
    </location>
</feature>
<dbReference type="PROSITE" id="PS50253">
    <property type="entry name" value="COX3"/>
    <property type="match status" value="1"/>
</dbReference>
<keyword evidence="12" id="KW-1185">Reference proteome</keyword>
<evidence type="ECO:0000256" key="9">
    <source>
        <dbReference type="SAM" id="Phobius"/>
    </source>
</evidence>
<dbReference type="Pfam" id="PF00510">
    <property type="entry name" value="COX3"/>
    <property type="match status" value="1"/>
</dbReference>
<protein>
    <submittedName>
        <fullName evidence="11">Cytochrome c oxidase subunit 3</fullName>
    </submittedName>
</protein>
<comment type="subcellular location">
    <subcellularLocation>
        <location evidence="1 7">Cell membrane</location>
        <topology evidence="1 7">Multi-pass membrane protein</topology>
    </subcellularLocation>
</comment>
<keyword evidence="4 7" id="KW-0812">Transmembrane</keyword>
<dbReference type="SUPFAM" id="SSF81452">
    <property type="entry name" value="Cytochrome c oxidase subunit III-like"/>
    <property type="match status" value="1"/>
</dbReference>
<dbReference type="InterPro" id="IPR035973">
    <property type="entry name" value="Cyt_c_oxidase_su3-like_sf"/>
</dbReference>
<evidence type="ECO:0000256" key="2">
    <source>
        <dbReference type="ARBA" id="ARBA00010581"/>
    </source>
</evidence>
<evidence type="ECO:0000256" key="5">
    <source>
        <dbReference type="ARBA" id="ARBA00022989"/>
    </source>
</evidence>
<keyword evidence="6 9" id="KW-0472">Membrane</keyword>
<evidence type="ECO:0000313" key="12">
    <source>
        <dbReference type="Proteomes" id="UP001059380"/>
    </source>
</evidence>
<dbReference type="PANTHER" id="PTHR11403:SF2">
    <property type="entry name" value="CYTOCHROME BO(3) UBIQUINOL OXIDASE SUBUNIT 3"/>
    <property type="match status" value="1"/>
</dbReference>
<dbReference type="GO" id="GO:0004129">
    <property type="term" value="F:cytochrome-c oxidase activity"/>
    <property type="evidence" value="ECO:0007669"/>
    <property type="project" value="InterPro"/>
</dbReference>
<organism evidence="11 12">
    <name type="scientific">Occallatibacter riparius</name>
    <dbReference type="NCBI Taxonomy" id="1002689"/>
    <lineage>
        <taxon>Bacteria</taxon>
        <taxon>Pseudomonadati</taxon>
        <taxon>Acidobacteriota</taxon>
        <taxon>Terriglobia</taxon>
        <taxon>Terriglobales</taxon>
        <taxon>Acidobacteriaceae</taxon>
        <taxon>Occallatibacter</taxon>
    </lineage>
</organism>
<evidence type="ECO:0000256" key="1">
    <source>
        <dbReference type="ARBA" id="ARBA00004651"/>
    </source>
</evidence>
<feature type="transmembrane region" description="Helical" evidence="9">
    <location>
        <begin position="106"/>
        <end position="124"/>
    </location>
</feature>
<evidence type="ECO:0000256" key="7">
    <source>
        <dbReference type="RuleBase" id="RU003376"/>
    </source>
</evidence>
<dbReference type="AlphaFoldDB" id="A0A9J7BK30"/>
<reference evidence="11" key="1">
    <citation type="submission" date="2021-04" db="EMBL/GenBank/DDBJ databases">
        <title>Phylogenetic analysis of Acidobacteriaceae.</title>
        <authorList>
            <person name="Qiu L."/>
            <person name="Zhang Q."/>
        </authorList>
    </citation>
    <scope>NUCLEOTIDE SEQUENCE</scope>
    <source>
        <strain evidence="11">DSM 25168</strain>
    </source>
</reference>
<comment type="similarity">
    <text evidence="2 7">Belongs to the cytochrome c oxidase subunit 3 family.</text>
</comment>
<gene>
    <name evidence="11" type="ORF">MOP44_20380</name>
</gene>
<dbReference type="InterPro" id="IPR013833">
    <property type="entry name" value="Cyt_c_oxidase_su3_a-hlx"/>
</dbReference>
<dbReference type="Gene3D" id="1.20.120.80">
    <property type="entry name" value="Cytochrome c oxidase, subunit III, four-helix bundle"/>
    <property type="match status" value="1"/>
</dbReference>
<evidence type="ECO:0000256" key="6">
    <source>
        <dbReference type="ARBA" id="ARBA00023136"/>
    </source>
</evidence>
<keyword evidence="5 9" id="KW-1133">Transmembrane helix</keyword>
<dbReference type="InterPro" id="IPR024791">
    <property type="entry name" value="Cyt_c/ubiquinol_Oxase_su3"/>
</dbReference>
<dbReference type="GO" id="GO:0019646">
    <property type="term" value="P:aerobic electron transport chain"/>
    <property type="evidence" value="ECO:0007669"/>
    <property type="project" value="InterPro"/>
</dbReference>
<sequence>MPIAFSSRAPVEVERKEPGIGGKPPVDRRPTGGGGGGGDDDWQSPRKGPRERLQRIRFFVFFALAGDMMFFAALVVLFFARQAGMHMDPRSHEMIGDWHPIELPPILYLNTAILLLSSVTMEFARRHIFREIDVLEEWLGLGRPALRRALPWLGATLAMGALFVTGQVIAWKQLTAEGFEFGGRSTPASYFFYLVTGLHAAHLVLGVLALMLCVTALGWFKRVESRQIAVDVTGWYWHTLGAAWILLFAVLAVGQ</sequence>
<dbReference type="PANTHER" id="PTHR11403">
    <property type="entry name" value="CYTOCHROME C OXIDASE SUBUNIT III"/>
    <property type="match status" value="1"/>
</dbReference>
<evidence type="ECO:0000259" key="10">
    <source>
        <dbReference type="PROSITE" id="PS50253"/>
    </source>
</evidence>
<feature type="domain" description="Heme-copper oxidase subunit III family profile" evidence="10">
    <location>
        <begin position="56"/>
        <end position="255"/>
    </location>
</feature>
<evidence type="ECO:0000313" key="11">
    <source>
        <dbReference type="EMBL" id="UWZ82915.1"/>
    </source>
</evidence>
<dbReference type="EMBL" id="CP093313">
    <property type="protein sequence ID" value="UWZ82915.1"/>
    <property type="molecule type" value="Genomic_DNA"/>
</dbReference>
<accession>A0A9J7BK30</accession>
<dbReference type="InterPro" id="IPR000298">
    <property type="entry name" value="Cyt_c_oxidase-like_su3"/>
</dbReference>
<evidence type="ECO:0000256" key="3">
    <source>
        <dbReference type="ARBA" id="ARBA00022475"/>
    </source>
</evidence>
<evidence type="ECO:0000256" key="4">
    <source>
        <dbReference type="ARBA" id="ARBA00022692"/>
    </source>
</evidence>